<dbReference type="OrthoDB" id="419616at2759"/>
<dbReference type="EMBL" id="KL198036">
    <property type="protein sequence ID" value="KDQ14731.1"/>
    <property type="molecule type" value="Genomic_DNA"/>
</dbReference>
<name>A0A067MT12_BOTB1</name>
<dbReference type="Proteomes" id="UP000027195">
    <property type="component" value="Unassembled WGS sequence"/>
</dbReference>
<dbReference type="AlphaFoldDB" id="A0A067MT12"/>
<evidence type="ECO:0000256" key="1">
    <source>
        <dbReference type="SAM" id="Phobius"/>
    </source>
</evidence>
<keyword evidence="1" id="KW-0812">Transmembrane</keyword>
<proteinExistence type="predicted"/>
<feature type="transmembrane region" description="Helical" evidence="1">
    <location>
        <begin position="28"/>
        <end position="53"/>
    </location>
</feature>
<protein>
    <submittedName>
        <fullName evidence="2">Uncharacterized protein</fullName>
    </submittedName>
</protein>
<accession>A0A067MT12</accession>
<dbReference type="HOGENOM" id="CLU_1481750_0_0_1"/>
<organism evidence="2 3">
    <name type="scientific">Botryobasidium botryosum (strain FD-172 SS1)</name>
    <dbReference type="NCBI Taxonomy" id="930990"/>
    <lineage>
        <taxon>Eukaryota</taxon>
        <taxon>Fungi</taxon>
        <taxon>Dikarya</taxon>
        <taxon>Basidiomycota</taxon>
        <taxon>Agaricomycotina</taxon>
        <taxon>Agaricomycetes</taxon>
        <taxon>Cantharellales</taxon>
        <taxon>Botryobasidiaceae</taxon>
        <taxon>Botryobasidium</taxon>
    </lineage>
</organism>
<sequence length="182" mass="20021">MPAALPLANLIARGHMLSDGTLSPKGEAGVAIGVVIFVLARFASLSLSLNVVMINKATSDKAKLGSMYGTAQSFQAASRAVAPAFVSSIRTVCQEKHPRRLFRLGGDNESGCSRRVRRFECQSLWVRGRSKWNKRRDDANNHESGVYKRDNAQHIDPSAVINVKHASESTAELCDLDWYYDI</sequence>
<evidence type="ECO:0000313" key="3">
    <source>
        <dbReference type="Proteomes" id="UP000027195"/>
    </source>
</evidence>
<keyword evidence="1" id="KW-0472">Membrane</keyword>
<gene>
    <name evidence="2" type="ORF">BOTBODRAFT_628588</name>
</gene>
<dbReference type="InParanoid" id="A0A067MT12"/>
<reference evidence="3" key="1">
    <citation type="journal article" date="2014" name="Proc. Natl. Acad. Sci. U.S.A.">
        <title>Extensive sampling of basidiomycete genomes demonstrates inadequacy of the white-rot/brown-rot paradigm for wood decay fungi.</title>
        <authorList>
            <person name="Riley R."/>
            <person name="Salamov A.A."/>
            <person name="Brown D.W."/>
            <person name="Nagy L.G."/>
            <person name="Floudas D."/>
            <person name="Held B.W."/>
            <person name="Levasseur A."/>
            <person name="Lombard V."/>
            <person name="Morin E."/>
            <person name="Otillar R."/>
            <person name="Lindquist E.A."/>
            <person name="Sun H."/>
            <person name="LaButti K.M."/>
            <person name="Schmutz J."/>
            <person name="Jabbour D."/>
            <person name="Luo H."/>
            <person name="Baker S.E."/>
            <person name="Pisabarro A.G."/>
            <person name="Walton J.D."/>
            <person name="Blanchette R.A."/>
            <person name="Henrissat B."/>
            <person name="Martin F."/>
            <person name="Cullen D."/>
            <person name="Hibbett D.S."/>
            <person name="Grigoriev I.V."/>
        </authorList>
    </citation>
    <scope>NUCLEOTIDE SEQUENCE [LARGE SCALE GENOMIC DNA]</scope>
    <source>
        <strain evidence="3">FD-172 SS1</strain>
    </source>
</reference>
<keyword evidence="1" id="KW-1133">Transmembrane helix</keyword>
<keyword evidence="3" id="KW-1185">Reference proteome</keyword>
<evidence type="ECO:0000313" key="2">
    <source>
        <dbReference type="EMBL" id="KDQ14731.1"/>
    </source>
</evidence>